<dbReference type="Pfam" id="PF01694">
    <property type="entry name" value="Rhomboid"/>
    <property type="match status" value="1"/>
</dbReference>
<evidence type="ECO:0000256" key="1">
    <source>
        <dbReference type="ARBA" id="ARBA00000156"/>
    </source>
</evidence>
<feature type="compositionally biased region" description="Acidic residues" evidence="10">
    <location>
        <begin position="365"/>
        <end position="383"/>
    </location>
</feature>
<dbReference type="OrthoDB" id="10257275at2759"/>
<dbReference type="InterPro" id="IPR035952">
    <property type="entry name" value="Rhomboid-like_sf"/>
</dbReference>
<proteinExistence type="inferred from homology"/>
<accession>W7I7B5</accession>
<dbReference type="AlphaFoldDB" id="W7I7B5"/>
<feature type="region of interest" description="Disordered" evidence="10">
    <location>
        <begin position="342"/>
        <end position="422"/>
    </location>
</feature>
<comment type="similarity">
    <text evidence="3">Belongs to the peptidase S54 family.</text>
</comment>
<gene>
    <name evidence="13" type="ORF">DRE_02332</name>
</gene>
<evidence type="ECO:0000256" key="2">
    <source>
        <dbReference type="ARBA" id="ARBA00004141"/>
    </source>
</evidence>
<dbReference type="GO" id="GO:0016020">
    <property type="term" value="C:membrane"/>
    <property type="evidence" value="ECO:0007669"/>
    <property type="project" value="UniProtKB-SubCell"/>
</dbReference>
<evidence type="ECO:0000313" key="13">
    <source>
        <dbReference type="EMBL" id="EWC48228.1"/>
    </source>
</evidence>
<dbReference type="EC" id="3.4.21.105" evidence="4"/>
<feature type="transmembrane region" description="Helical" evidence="11">
    <location>
        <begin position="97"/>
        <end position="115"/>
    </location>
</feature>
<name>W7I7B5_9PEZI</name>
<keyword evidence="14" id="KW-1185">Reference proteome</keyword>
<evidence type="ECO:0000256" key="7">
    <source>
        <dbReference type="ARBA" id="ARBA00022801"/>
    </source>
</evidence>
<dbReference type="SUPFAM" id="SSF144091">
    <property type="entry name" value="Rhomboid-like"/>
    <property type="match status" value="1"/>
</dbReference>
<dbReference type="GO" id="GO:0004252">
    <property type="term" value="F:serine-type endopeptidase activity"/>
    <property type="evidence" value="ECO:0007669"/>
    <property type="project" value="InterPro"/>
</dbReference>
<dbReference type="HOGENOM" id="CLU_547483_0_0_1"/>
<evidence type="ECO:0000256" key="3">
    <source>
        <dbReference type="ARBA" id="ARBA00009045"/>
    </source>
</evidence>
<evidence type="ECO:0000256" key="10">
    <source>
        <dbReference type="SAM" id="MobiDB-lite"/>
    </source>
</evidence>
<dbReference type="PANTHER" id="PTHR43066">
    <property type="entry name" value="RHOMBOID-RELATED PROTEIN"/>
    <property type="match status" value="1"/>
</dbReference>
<evidence type="ECO:0000256" key="4">
    <source>
        <dbReference type="ARBA" id="ARBA00013039"/>
    </source>
</evidence>
<dbReference type="EMBL" id="KI966401">
    <property type="protein sequence ID" value="EWC48228.1"/>
    <property type="molecule type" value="Genomic_DNA"/>
</dbReference>
<keyword evidence="7" id="KW-0378">Hydrolase</keyword>
<feature type="transmembrane region" description="Helical" evidence="11">
    <location>
        <begin position="127"/>
        <end position="145"/>
    </location>
</feature>
<dbReference type="GO" id="GO:0006508">
    <property type="term" value="P:proteolysis"/>
    <property type="evidence" value="ECO:0007669"/>
    <property type="project" value="UniProtKB-KW"/>
</dbReference>
<evidence type="ECO:0000256" key="11">
    <source>
        <dbReference type="SAM" id="Phobius"/>
    </source>
</evidence>
<feature type="transmembrane region" description="Helical" evidence="11">
    <location>
        <begin position="21"/>
        <end position="46"/>
    </location>
</feature>
<reference evidence="13 14" key="1">
    <citation type="submission" date="2013-05" db="EMBL/GenBank/DDBJ databases">
        <title>Drechslerella stenobrocha genome reveals carnivorous origination and mechanical trapping mechanism of predatory fungi.</title>
        <authorList>
            <person name="Liu X."/>
            <person name="Zhang W."/>
            <person name="Liu K."/>
        </authorList>
    </citation>
    <scope>NUCLEOTIDE SEQUENCE [LARGE SCALE GENOMIC DNA]</scope>
    <source>
        <strain evidence="13 14">248</strain>
    </source>
</reference>
<evidence type="ECO:0000256" key="9">
    <source>
        <dbReference type="ARBA" id="ARBA00023136"/>
    </source>
</evidence>
<keyword evidence="6 11" id="KW-0812">Transmembrane</keyword>
<sequence>MFGNFQNVPERVQSTLRRLPILTRVVLGLSAVLFLVGRVSGLDAVLELSSQSFGISQLHRLNTYPFVHYGWLQLFINLVAVTYPLSRFETEKGTLHTLLMVVGPFSTFPAIAYTIVDKLLLGGVGRYAGLSIFIVMFAAMDATRMHRYKPYYWVAGYRIPSWAPVIGVWLVLEIFVLGGIGWFIHMAAMAVGWAYASEYLKLLEPPERVLKFVETKLRQLIARVPFYVSLETRDAPGHTLVLPTFQDENARGVDLPNLRMNPRNGAGGSSSAGNAGNGPPVTVRKRPRIALPRAEDAPLPFNPDGVLAGATDLRNRLAAFLPALKAADAQLEEDKLAGRIAERRIEIDDSEDEDDSTSASASSDSDSDGEEDQDGGEGGDEGGDERHPSAEGMAEALISNLLGGESAGGNRSSRGRRTAKAPYIEMNLGLGVLEELRPSSDSGPGGEEELHERRELVNKILELRRLQEQRDSEDSDTEMDRLALPETAARKVVLEELE</sequence>
<keyword evidence="9 11" id="KW-0472">Membrane</keyword>
<dbReference type="InterPro" id="IPR022764">
    <property type="entry name" value="Peptidase_S54_rhomboid_dom"/>
</dbReference>
<feature type="transmembrane region" description="Helical" evidence="11">
    <location>
        <begin position="66"/>
        <end position="85"/>
    </location>
</feature>
<feature type="transmembrane region" description="Helical" evidence="11">
    <location>
        <begin position="166"/>
        <end position="196"/>
    </location>
</feature>
<evidence type="ECO:0000313" key="14">
    <source>
        <dbReference type="Proteomes" id="UP000024837"/>
    </source>
</evidence>
<feature type="region of interest" description="Disordered" evidence="10">
    <location>
        <begin position="253"/>
        <end position="283"/>
    </location>
</feature>
<organism evidence="13 14">
    <name type="scientific">Drechslerella stenobrocha 248</name>
    <dbReference type="NCBI Taxonomy" id="1043628"/>
    <lineage>
        <taxon>Eukaryota</taxon>
        <taxon>Fungi</taxon>
        <taxon>Dikarya</taxon>
        <taxon>Ascomycota</taxon>
        <taxon>Pezizomycotina</taxon>
        <taxon>Orbiliomycetes</taxon>
        <taxon>Orbiliales</taxon>
        <taxon>Orbiliaceae</taxon>
        <taxon>Drechslerella</taxon>
    </lineage>
</organism>
<protein>
    <recommendedName>
        <fullName evidence="4">rhomboid protease</fullName>
        <ecNumber evidence="4">3.4.21.105</ecNumber>
    </recommendedName>
</protein>
<dbReference type="PANTHER" id="PTHR43066:SF1">
    <property type="entry name" value="RHOMBOID PROTEIN 2"/>
    <property type="match status" value="1"/>
</dbReference>
<evidence type="ECO:0000256" key="6">
    <source>
        <dbReference type="ARBA" id="ARBA00022692"/>
    </source>
</evidence>
<dbReference type="Proteomes" id="UP000024837">
    <property type="component" value="Unassembled WGS sequence"/>
</dbReference>
<comment type="subcellular location">
    <subcellularLocation>
        <location evidence="2">Membrane</location>
        <topology evidence="2">Multi-pass membrane protein</topology>
    </subcellularLocation>
</comment>
<evidence type="ECO:0000256" key="5">
    <source>
        <dbReference type="ARBA" id="ARBA00022670"/>
    </source>
</evidence>
<evidence type="ECO:0000259" key="12">
    <source>
        <dbReference type="Pfam" id="PF01694"/>
    </source>
</evidence>
<dbReference type="Gene3D" id="1.20.1540.10">
    <property type="entry name" value="Rhomboid-like"/>
    <property type="match status" value="1"/>
</dbReference>
<evidence type="ECO:0000256" key="8">
    <source>
        <dbReference type="ARBA" id="ARBA00022989"/>
    </source>
</evidence>
<keyword evidence="5" id="KW-0645">Protease</keyword>
<feature type="domain" description="Peptidase S54 rhomboid" evidence="12">
    <location>
        <begin position="57"/>
        <end position="196"/>
    </location>
</feature>
<keyword evidence="8 11" id="KW-1133">Transmembrane helix</keyword>
<comment type="catalytic activity">
    <reaction evidence="1">
        <text>Cleaves type-1 transmembrane domains using a catalytic dyad composed of serine and histidine that are contributed by different transmembrane domains.</text>
        <dbReference type="EC" id="3.4.21.105"/>
    </reaction>
</comment>